<protein>
    <submittedName>
        <fullName evidence="1">Uncharacterized protein</fullName>
    </submittedName>
</protein>
<comment type="caution">
    <text evidence="1">The sequence shown here is derived from an EMBL/GenBank/DDBJ whole genome shotgun (WGS) entry which is preliminary data.</text>
</comment>
<dbReference type="Proteomes" id="UP000256429">
    <property type="component" value="Unassembled WGS sequence"/>
</dbReference>
<gene>
    <name evidence="1" type="ORF">BX611_1016</name>
</gene>
<keyword evidence="2" id="KW-1185">Reference proteome</keyword>
<dbReference type="OrthoDB" id="1450082at2"/>
<reference evidence="1 2" key="1">
    <citation type="submission" date="2018-08" db="EMBL/GenBank/DDBJ databases">
        <title>Genomic Encyclopedia of Type Strains, Phase III (KMG-III): the genomes of soil and plant-associated and newly described type strains.</title>
        <authorList>
            <person name="Whitman W."/>
        </authorList>
    </citation>
    <scope>NUCLEOTIDE SEQUENCE [LARGE SCALE GENOMIC DNA]</scope>
    <source>
        <strain evidence="1 2">325-5</strain>
    </source>
</reference>
<dbReference type="AlphaFoldDB" id="A0A3D9S0Q3"/>
<organism evidence="1 2">
    <name type="scientific">Lutibacter oceani</name>
    <dbReference type="NCBI Taxonomy" id="1853311"/>
    <lineage>
        <taxon>Bacteria</taxon>
        <taxon>Pseudomonadati</taxon>
        <taxon>Bacteroidota</taxon>
        <taxon>Flavobacteriia</taxon>
        <taxon>Flavobacteriales</taxon>
        <taxon>Flavobacteriaceae</taxon>
        <taxon>Lutibacter</taxon>
    </lineage>
</organism>
<evidence type="ECO:0000313" key="2">
    <source>
        <dbReference type="Proteomes" id="UP000256429"/>
    </source>
</evidence>
<proteinExistence type="predicted"/>
<dbReference type="EMBL" id="QTTQ01000009">
    <property type="protein sequence ID" value="REE83721.1"/>
    <property type="molecule type" value="Genomic_DNA"/>
</dbReference>
<name>A0A3D9S0Q3_9FLAO</name>
<sequence>MFKKTVSIFFTVLFLGIISAPSIIISIDDSIDISALYNISEEEETNNLKLVMSEIDEVVDSYPVTFKNQKLGFQFKKYPKPHVNLISPPPEFNIG</sequence>
<accession>A0A3D9S0Q3</accession>
<evidence type="ECO:0000313" key="1">
    <source>
        <dbReference type="EMBL" id="REE83721.1"/>
    </source>
</evidence>